<feature type="binding site" evidence="2">
    <location>
        <position position="227"/>
    </location>
    <ligand>
        <name>substrate</name>
    </ligand>
</feature>
<gene>
    <name evidence="5" type="ORF">H5V45_11875</name>
</gene>
<proteinExistence type="inferred from homology"/>
<feature type="binding site" evidence="2">
    <location>
        <position position="224"/>
    </location>
    <ligand>
        <name>substrate</name>
    </ligand>
</feature>
<name>A0A7X0VAW1_9ACTN</name>
<sequence length="363" mass="38812">MLLRCRVRARPGVLAALATTLPALAIVATGLGSPAVPVSATPLVLTPLAVERAHPAGSDAPGTTGTTPRAGDPRRTRGLFVDPLMKAKTEGGPAYKKIARRAQALWITDYYKKATVQDVVLNYAERANDANKTPLLSIYNIPDRDCGLYSSNDDQITDAYYKKWIAQVAAGVKGQHAIVVLEPDAVPFIGNPQCTGQGDRLGLLRRAARMLERAGAWVYLDAGHSGWQTPEHMAPLLKQAGIASARGFSTNIGNFRPTADEQAYATALVTELRKIGVKGTKYVIETGRNGGGTPPNGYDVCNPTWARLGKPPRLQFDGAFDGTLWVKNPGESDGPCNGGPDSGLWCDFLADRLLGRTPEADHC</sequence>
<keyword evidence="6" id="KW-1185">Reference proteome</keyword>
<dbReference type="PRINTS" id="PR00733">
    <property type="entry name" value="GLHYDRLASE6"/>
</dbReference>
<evidence type="ECO:0000256" key="4">
    <source>
        <dbReference type="SAM" id="MobiDB-lite"/>
    </source>
</evidence>
<dbReference type="EC" id="3.2.1.-" evidence="3"/>
<keyword evidence="3" id="KW-0326">Glycosidase</keyword>
<dbReference type="InterPro" id="IPR016288">
    <property type="entry name" value="Beta_cellobiohydrolase"/>
</dbReference>
<organism evidence="5 6">
    <name type="scientific">Nocardioides luti</name>
    <dbReference type="NCBI Taxonomy" id="2761101"/>
    <lineage>
        <taxon>Bacteria</taxon>
        <taxon>Bacillati</taxon>
        <taxon>Actinomycetota</taxon>
        <taxon>Actinomycetes</taxon>
        <taxon>Propionibacteriales</taxon>
        <taxon>Nocardioidaceae</taxon>
        <taxon>Nocardioides</taxon>
    </lineage>
</organism>
<keyword evidence="3" id="KW-0732">Signal</keyword>
<dbReference type="SUPFAM" id="SSF51989">
    <property type="entry name" value="Glycosyl hydrolases family 6, cellulases"/>
    <property type="match status" value="1"/>
</dbReference>
<feature type="active site" description="Proton donor" evidence="1">
    <location>
        <position position="184"/>
    </location>
</feature>
<dbReference type="InterPro" id="IPR036434">
    <property type="entry name" value="Beta_cellobiohydrolase_sf"/>
</dbReference>
<keyword evidence="3" id="KW-0624">Polysaccharide degradation</keyword>
<protein>
    <recommendedName>
        <fullName evidence="3">Glucanase</fullName>
        <ecNumber evidence="3">3.2.1.-</ecNumber>
    </recommendedName>
</protein>
<feature type="binding site" evidence="2">
    <location>
        <position position="254"/>
    </location>
    <ligand>
        <name>substrate</name>
    </ligand>
</feature>
<feature type="signal peptide" evidence="3">
    <location>
        <begin position="1"/>
        <end position="25"/>
    </location>
</feature>
<accession>A0A7X0VAW1</accession>
<feature type="region of interest" description="Disordered" evidence="4">
    <location>
        <begin position="54"/>
        <end position="77"/>
    </location>
</feature>
<dbReference type="GO" id="GO:0030245">
    <property type="term" value="P:cellulose catabolic process"/>
    <property type="evidence" value="ECO:0007669"/>
    <property type="project" value="UniProtKB-KW"/>
</dbReference>
<dbReference type="Gene3D" id="3.20.20.40">
    <property type="entry name" value="1, 4-beta cellobiohydrolase"/>
    <property type="match status" value="1"/>
</dbReference>
<dbReference type="Pfam" id="PF01341">
    <property type="entry name" value="Glyco_hydro_6"/>
    <property type="match status" value="1"/>
</dbReference>
<feature type="binding site" evidence="2">
    <location>
        <position position="327"/>
    </location>
    <ligand>
        <name>substrate</name>
    </ligand>
</feature>
<comment type="caution">
    <text evidence="5">The sequence shown here is derived from an EMBL/GenBank/DDBJ whole genome shotgun (WGS) entry which is preliminary data.</text>
</comment>
<reference evidence="5 6" key="1">
    <citation type="submission" date="2020-08" db="EMBL/GenBank/DDBJ databases">
        <authorList>
            <person name="Seo M.-J."/>
        </authorList>
    </citation>
    <scope>NUCLEOTIDE SEQUENCE [LARGE SCALE GENOMIC DNA]</scope>
    <source>
        <strain evidence="5 6">KIGAM211</strain>
    </source>
</reference>
<dbReference type="EMBL" id="JACKXE010000001">
    <property type="protein sequence ID" value="MBB6628016.1"/>
    <property type="molecule type" value="Genomic_DNA"/>
</dbReference>
<evidence type="ECO:0000256" key="3">
    <source>
        <dbReference type="RuleBase" id="RU361186"/>
    </source>
</evidence>
<feature type="binding site" evidence="2">
    <location>
        <position position="331"/>
    </location>
    <ligand>
        <name>substrate</name>
    </ligand>
</feature>
<dbReference type="PANTHER" id="PTHR34876:SF4">
    <property type="entry name" value="1,4-BETA-D-GLUCAN CELLOBIOHYDROLASE C-RELATED"/>
    <property type="match status" value="1"/>
</dbReference>
<feature type="chain" id="PRO_5031589201" description="Glucanase" evidence="3">
    <location>
        <begin position="26"/>
        <end position="363"/>
    </location>
</feature>
<dbReference type="RefSeq" id="WP_185253109.1">
    <property type="nucleotide sequence ID" value="NZ_JACKXE010000001.1"/>
</dbReference>
<feature type="compositionally biased region" description="Low complexity" evidence="4">
    <location>
        <begin position="59"/>
        <end position="70"/>
    </location>
</feature>
<evidence type="ECO:0000313" key="6">
    <source>
        <dbReference type="Proteomes" id="UP000523955"/>
    </source>
</evidence>
<dbReference type="Proteomes" id="UP000523955">
    <property type="component" value="Unassembled WGS sequence"/>
</dbReference>
<dbReference type="GO" id="GO:0004553">
    <property type="term" value="F:hydrolase activity, hydrolyzing O-glycosyl compounds"/>
    <property type="evidence" value="ECO:0007669"/>
    <property type="project" value="InterPro"/>
</dbReference>
<dbReference type="PIRSF" id="PIRSF001100">
    <property type="entry name" value="Beta_cellobiohydrolase"/>
    <property type="match status" value="1"/>
</dbReference>
<keyword evidence="3 5" id="KW-0378">Hydrolase</keyword>
<dbReference type="PANTHER" id="PTHR34876">
    <property type="match status" value="1"/>
</dbReference>
<evidence type="ECO:0000256" key="2">
    <source>
        <dbReference type="PIRSR" id="PIRSR001100-2"/>
    </source>
</evidence>
<keyword evidence="3" id="KW-0119">Carbohydrate metabolism</keyword>
<keyword evidence="3" id="KW-0136">Cellulose degradation</keyword>
<comment type="similarity">
    <text evidence="3">Belongs to the glycosyl hydrolase family 6.</text>
</comment>
<dbReference type="AlphaFoldDB" id="A0A7X0VAW1"/>
<evidence type="ECO:0000256" key="1">
    <source>
        <dbReference type="PIRSR" id="PIRSR001100-1"/>
    </source>
</evidence>
<feature type="active site" description="Proton acceptor" evidence="1">
    <location>
        <position position="333"/>
    </location>
</feature>
<feature type="binding site" evidence="2">
    <location>
        <position position="106"/>
    </location>
    <ligand>
        <name>substrate</name>
    </ligand>
</feature>
<evidence type="ECO:0000313" key="5">
    <source>
        <dbReference type="EMBL" id="MBB6628016.1"/>
    </source>
</evidence>